<dbReference type="Gene3D" id="3.40.50.300">
    <property type="entry name" value="P-loop containing nucleotide triphosphate hydrolases"/>
    <property type="match status" value="2"/>
</dbReference>
<keyword evidence="4 7" id="KW-0067">ATP-binding</keyword>
<evidence type="ECO:0000256" key="5">
    <source>
        <dbReference type="ARBA" id="ARBA00038437"/>
    </source>
</evidence>
<dbReference type="InterPro" id="IPR000629">
    <property type="entry name" value="RNA-helicase_DEAD-box_CS"/>
</dbReference>
<dbReference type="GO" id="GO:0016787">
    <property type="term" value="F:hydrolase activity"/>
    <property type="evidence" value="ECO:0007669"/>
    <property type="project" value="UniProtKB-KW"/>
</dbReference>
<evidence type="ECO:0000313" key="12">
    <source>
        <dbReference type="EMBL" id="OGE86321.1"/>
    </source>
</evidence>
<dbReference type="InterPro" id="IPR027417">
    <property type="entry name" value="P-loop_NTPase"/>
</dbReference>
<evidence type="ECO:0000256" key="2">
    <source>
        <dbReference type="ARBA" id="ARBA00022801"/>
    </source>
</evidence>
<evidence type="ECO:0000259" key="10">
    <source>
        <dbReference type="PROSITE" id="PS51194"/>
    </source>
</evidence>
<dbReference type="EMBL" id="MFES01000003">
    <property type="protein sequence ID" value="OGE86321.1"/>
    <property type="molecule type" value="Genomic_DNA"/>
</dbReference>
<dbReference type="Pfam" id="PF00270">
    <property type="entry name" value="DEAD"/>
    <property type="match status" value="1"/>
</dbReference>
<dbReference type="PROSITE" id="PS00039">
    <property type="entry name" value="DEAD_ATP_HELICASE"/>
    <property type="match status" value="1"/>
</dbReference>
<evidence type="ECO:0000256" key="3">
    <source>
        <dbReference type="ARBA" id="ARBA00022806"/>
    </source>
</evidence>
<feature type="compositionally biased region" description="Basic and acidic residues" evidence="8">
    <location>
        <begin position="387"/>
        <end position="399"/>
    </location>
</feature>
<accession>A0A1F5P8P4</accession>
<dbReference type="InterPro" id="IPR014001">
    <property type="entry name" value="Helicase_ATP-bd"/>
</dbReference>
<dbReference type="InterPro" id="IPR001650">
    <property type="entry name" value="Helicase_C-like"/>
</dbReference>
<dbReference type="PANTHER" id="PTHR47959">
    <property type="entry name" value="ATP-DEPENDENT RNA HELICASE RHLE-RELATED"/>
    <property type="match status" value="1"/>
</dbReference>
<gene>
    <name evidence="12" type="ORF">A3J48_02380</name>
</gene>
<comment type="caution">
    <text evidence="12">The sequence shown here is derived from an EMBL/GenBank/DDBJ whole genome shotgun (WGS) entry which is preliminary data.</text>
</comment>
<evidence type="ECO:0000256" key="1">
    <source>
        <dbReference type="ARBA" id="ARBA00022741"/>
    </source>
</evidence>
<dbReference type="InterPro" id="IPR014014">
    <property type="entry name" value="RNA_helicase_DEAD_Q_motif"/>
</dbReference>
<dbReference type="GO" id="GO:0003724">
    <property type="term" value="F:RNA helicase activity"/>
    <property type="evidence" value="ECO:0007669"/>
    <property type="project" value="InterPro"/>
</dbReference>
<evidence type="ECO:0000256" key="4">
    <source>
        <dbReference type="ARBA" id="ARBA00022840"/>
    </source>
</evidence>
<dbReference type="AlphaFoldDB" id="A0A1F5P8P4"/>
<feature type="compositionally biased region" description="Basic and acidic residues" evidence="8">
    <location>
        <begin position="416"/>
        <end position="433"/>
    </location>
</feature>
<evidence type="ECO:0000313" key="13">
    <source>
        <dbReference type="Proteomes" id="UP000176786"/>
    </source>
</evidence>
<dbReference type="GO" id="GO:0005829">
    <property type="term" value="C:cytosol"/>
    <property type="evidence" value="ECO:0007669"/>
    <property type="project" value="TreeGrafter"/>
</dbReference>
<reference evidence="12 13" key="1">
    <citation type="journal article" date="2016" name="Nat. Commun.">
        <title>Thousands of microbial genomes shed light on interconnected biogeochemical processes in an aquifer system.</title>
        <authorList>
            <person name="Anantharaman K."/>
            <person name="Brown C.T."/>
            <person name="Hug L.A."/>
            <person name="Sharon I."/>
            <person name="Castelle C.J."/>
            <person name="Probst A.J."/>
            <person name="Thomas B.C."/>
            <person name="Singh A."/>
            <person name="Wilkins M.J."/>
            <person name="Karaoz U."/>
            <person name="Brodie E.L."/>
            <person name="Williams K.H."/>
            <person name="Hubbard S.S."/>
            <person name="Banfield J.F."/>
        </authorList>
    </citation>
    <scope>NUCLEOTIDE SEQUENCE [LARGE SCALE GENOMIC DNA]</scope>
</reference>
<feature type="domain" description="Helicase C-terminal" evidence="10">
    <location>
        <begin position="219"/>
        <end position="382"/>
    </location>
</feature>
<proteinExistence type="inferred from homology"/>
<dbReference type="SMART" id="SM00490">
    <property type="entry name" value="HELICc"/>
    <property type="match status" value="1"/>
</dbReference>
<name>A0A1F5P8P4_9BACT</name>
<dbReference type="PROSITE" id="PS51194">
    <property type="entry name" value="HELICASE_CTER"/>
    <property type="match status" value="1"/>
</dbReference>
<dbReference type="InterPro" id="IPR050079">
    <property type="entry name" value="DEAD_box_RNA_helicase"/>
</dbReference>
<keyword evidence="1 7" id="KW-0547">Nucleotide-binding</keyword>
<feature type="domain" description="DEAD-box RNA helicase Q" evidence="11">
    <location>
        <begin position="9"/>
        <end position="37"/>
    </location>
</feature>
<dbReference type="Pfam" id="PF00271">
    <property type="entry name" value="Helicase_C"/>
    <property type="match status" value="1"/>
</dbReference>
<dbReference type="PROSITE" id="PS51195">
    <property type="entry name" value="Q_MOTIF"/>
    <property type="match status" value="1"/>
</dbReference>
<feature type="region of interest" description="Disordered" evidence="8">
    <location>
        <begin position="373"/>
        <end position="446"/>
    </location>
</feature>
<protein>
    <recommendedName>
        <fullName evidence="14">DEAD/DEAH box helicase</fullName>
    </recommendedName>
</protein>
<dbReference type="CDD" id="cd00268">
    <property type="entry name" value="DEADc"/>
    <property type="match status" value="1"/>
</dbReference>
<comment type="similarity">
    <text evidence="5 7">Belongs to the DEAD box helicase family.</text>
</comment>
<evidence type="ECO:0000256" key="7">
    <source>
        <dbReference type="RuleBase" id="RU000492"/>
    </source>
</evidence>
<dbReference type="SMART" id="SM00487">
    <property type="entry name" value="DEXDc"/>
    <property type="match status" value="1"/>
</dbReference>
<dbReference type="PANTHER" id="PTHR47959:SF1">
    <property type="entry name" value="ATP-DEPENDENT RNA HELICASE DBPA"/>
    <property type="match status" value="1"/>
</dbReference>
<dbReference type="SUPFAM" id="SSF52540">
    <property type="entry name" value="P-loop containing nucleoside triphosphate hydrolases"/>
    <property type="match status" value="1"/>
</dbReference>
<evidence type="ECO:0000256" key="6">
    <source>
        <dbReference type="PROSITE-ProRule" id="PRU00552"/>
    </source>
</evidence>
<dbReference type="InterPro" id="IPR044742">
    <property type="entry name" value="DEAD/DEAH_RhlB"/>
</dbReference>
<sequence length="446" mass="49301">MTTTEPEKNSFYNLGIAPKLLEILDRLNFKIPTPIQTKSIPIGLEGKDMMGIAQTGTGKTLAFGIPMIQRLALTKKRGLVILPTRELALQVEETIYKIGNSLGVKTAVLIGGAPMNKQISALKRNPHIVIGTPGRLNDHLQQKTLELSKVGVLILDEADRMLDMGFLGQIERIVKHVPQDRQTLLFSATMPEEIIKLASSYMKLPIRVEIERPGTAAADIKQELFFVKKENKINLLQKMLNEYKGSALVFSRTKHGASKISKALRGAGFSSTEIHSNRSLPQRRAALDGFKAGKFRVLVATDIAARGIDVKGIQLVLNFDIPENPGDYVHRIGRTGRAGMSGNAITFATPDQTADVRDIERLIRTTLPVSKHSEFSAPAELGNKPGRSREARPNREPRQYRKPQGGSFGGSKPRRGRFDRGRPPRADKKRTFIDFRSGGSFTKPSK</sequence>
<evidence type="ECO:0000259" key="9">
    <source>
        <dbReference type="PROSITE" id="PS51192"/>
    </source>
</evidence>
<feature type="short sequence motif" description="Q motif" evidence="6">
    <location>
        <begin position="9"/>
        <end position="37"/>
    </location>
</feature>
<evidence type="ECO:0000256" key="8">
    <source>
        <dbReference type="SAM" id="MobiDB-lite"/>
    </source>
</evidence>
<dbReference type="PROSITE" id="PS51192">
    <property type="entry name" value="HELICASE_ATP_BIND_1"/>
    <property type="match status" value="1"/>
</dbReference>
<evidence type="ECO:0000259" key="11">
    <source>
        <dbReference type="PROSITE" id="PS51195"/>
    </source>
</evidence>
<dbReference type="InterPro" id="IPR011545">
    <property type="entry name" value="DEAD/DEAH_box_helicase_dom"/>
</dbReference>
<dbReference type="CDD" id="cd18787">
    <property type="entry name" value="SF2_C_DEAD"/>
    <property type="match status" value="1"/>
</dbReference>
<keyword evidence="2 7" id="KW-0378">Hydrolase</keyword>
<feature type="domain" description="Helicase ATP-binding" evidence="9">
    <location>
        <begin position="40"/>
        <end position="208"/>
    </location>
</feature>
<dbReference type="GO" id="GO:0005524">
    <property type="term" value="F:ATP binding"/>
    <property type="evidence" value="ECO:0007669"/>
    <property type="project" value="UniProtKB-KW"/>
</dbReference>
<dbReference type="GO" id="GO:0003676">
    <property type="term" value="F:nucleic acid binding"/>
    <property type="evidence" value="ECO:0007669"/>
    <property type="project" value="InterPro"/>
</dbReference>
<dbReference type="STRING" id="1817832.A3J48_02380"/>
<evidence type="ECO:0008006" key="14">
    <source>
        <dbReference type="Google" id="ProtNLM"/>
    </source>
</evidence>
<dbReference type="Proteomes" id="UP000176786">
    <property type="component" value="Unassembled WGS sequence"/>
</dbReference>
<organism evidence="12 13">
    <name type="scientific">Candidatus Doudnabacteria bacterium RIFCSPHIGHO2_02_FULL_46_11</name>
    <dbReference type="NCBI Taxonomy" id="1817832"/>
    <lineage>
        <taxon>Bacteria</taxon>
        <taxon>Candidatus Doudnaibacteriota</taxon>
    </lineage>
</organism>
<keyword evidence="3 7" id="KW-0347">Helicase</keyword>